<organism evidence="3 4">
    <name type="scientific">Anabaena cylindrica (strain ATCC 27899 / PCC 7122)</name>
    <dbReference type="NCBI Taxonomy" id="272123"/>
    <lineage>
        <taxon>Bacteria</taxon>
        <taxon>Bacillati</taxon>
        <taxon>Cyanobacteriota</taxon>
        <taxon>Cyanophyceae</taxon>
        <taxon>Nostocales</taxon>
        <taxon>Nostocaceae</taxon>
        <taxon>Anabaena</taxon>
    </lineage>
</organism>
<dbReference type="STRING" id="272123.Anacy_5127"/>
<dbReference type="Pfam" id="PF13175">
    <property type="entry name" value="AAA_15"/>
    <property type="match status" value="1"/>
</dbReference>
<dbReference type="InterPro" id="IPR029492">
    <property type="entry name" value="DUF4435"/>
</dbReference>
<dbReference type="SUPFAM" id="SSF52540">
    <property type="entry name" value="P-loop containing nucleoside triphosphate hydrolases"/>
    <property type="match status" value="1"/>
</dbReference>
<dbReference type="PANTHER" id="PTHR43581">
    <property type="entry name" value="ATP/GTP PHOSPHATASE"/>
    <property type="match status" value="1"/>
</dbReference>
<evidence type="ECO:0000259" key="2">
    <source>
        <dbReference type="Pfam" id="PF14491"/>
    </source>
</evidence>
<gene>
    <name evidence="3" type="ordered locus">Anacy_5127</name>
</gene>
<dbReference type="Pfam" id="PF14491">
    <property type="entry name" value="DUF4435"/>
    <property type="match status" value="1"/>
</dbReference>
<proteinExistence type="predicted"/>
<dbReference type="HOGENOM" id="CLU_443241_0_0_3"/>
<keyword evidence="4" id="KW-1185">Reference proteome</keyword>
<dbReference type="InterPro" id="IPR041685">
    <property type="entry name" value="AAA_GajA/Old/RecF-like"/>
</dbReference>
<evidence type="ECO:0000313" key="3">
    <source>
        <dbReference type="EMBL" id="AFZ60461.1"/>
    </source>
</evidence>
<dbReference type="PANTHER" id="PTHR43581:SF4">
    <property type="entry name" value="ATP_GTP PHOSPHATASE"/>
    <property type="match status" value="1"/>
</dbReference>
<feature type="domain" description="Endonuclease GajA/Old nuclease/RecF-like AAA" evidence="1">
    <location>
        <begin position="1"/>
        <end position="404"/>
    </location>
</feature>
<protein>
    <submittedName>
        <fullName evidence="3">SMC domain protein</fullName>
    </submittedName>
</protein>
<evidence type="ECO:0000259" key="1">
    <source>
        <dbReference type="Pfam" id="PF13175"/>
    </source>
</evidence>
<dbReference type="KEGG" id="acy:Anacy_5127"/>
<dbReference type="Proteomes" id="UP000010474">
    <property type="component" value="Chromosome"/>
</dbReference>
<name>K9ZMN1_ANACC</name>
<dbReference type="InterPro" id="IPR051396">
    <property type="entry name" value="Bact_Antivir_Def_Nuclease"/>
</dbReference>
<feature type="domain" description="DUF4435" evidence="2">
    <location>
        <begin position="468"/>
        <end position="690"/>
    </location>
</feature>
<dbReference type="RefSeq" id="WP_015217077.1">
    <property type="nucleotide sequence ID" value="NC_019771.1"/>
</dbReference>
<accession>K9ZMN1</accession>
<dbReference type="EMBL" id="CP003659">
    <property type="protein sequence ID" value="AFZ60461.1"/>
    <property type="molecule type" value="Genomic_DNA"/>
</dbReference>
<dbReference type="eggNOG" id="COG4637">
    <property type="taxonomic scope" value="Bacteria"/>
</dbReference>
<dbReference type="Gene3D" id="3.40.50.300">
    <property type="entry name" value="P-loop containing nucleotide triphosphate hydrolases"/>
    <property type="match status" value="1"/>
</dbReference>
<sequence>MRITRLEIKNFRAITSLKLTDLGDVVVIAGPNGSGKSCIFDAIRLLKSAYGGYQDNEWQQWFNEFLLNWNQRSANISSIFQDPNKPIEINAEFLFTDQEKQHILHELASLSGSQQKKLISEYTTNQIRENNQNWDSFTSPQNPQYLFSTTSLSLATPFYENNQQLLDSNLVKVSYFENELNQNYYAGSIKLWSDRKRELEILPSPVLSLVFSLYDPQKIGIIDYHSANRVYSREQVGGINLKTDSTENQLRQSALYNHTNKYSNLKTAIASSYLRQLIREKSGSSSNETDKITDTLKELFTTFFPGKEFLGPQPKSDGSISFDVKTFSGAIHDINELSSGEKEVLYGYLRLWNTAPKNSVLLIDEPELHLNPRLVSCLANFYHQHLGEPLGNQLWLVTHSDTLIREAVGVKNFQVFHLEPSSKLTCENQAIEVKANNDIERLIISLVGDLAIYHPGKKIVILEGGGDTDFDKRMVSKLFPEFAAKVNIISGSSNEQVKNAYKILEQAKQDGYIREKFYAITDGDLKILNSDKQSSNLTSNRHWDVYHIENYLLESRFILKVLQDMNAPSRDYSEEKIDEELKKLALNSITSLVKQKLYNYVYGLLTLKENNLGFNPSIQSLGSEFAKVVDRYYKRISQLAENELSSDKLIELEKQYHAKIIKSLEDDTWRKIVPGRDVLKLFTDKFVSSIDAKSSSVKYEIFRNFILARMSDANCQPVCMKKILDDIIAD</sequence>
<dbReference type="AlphaFoldDB" id="K9ZMN1"/>
<reference evidence="4" key="1">
    <citation type="journal article" date="2013" name="Proc. Natl. Acad. Sci. U.S.A.">
        <title>Improving the coverage of the cyanobacterial phylum using diversity-driven genome sequencing.</title>
        <authorList>
            <person name="Shih P.M."/>
            <person name="Wu D."/>
            <person name="Latifi A."/>
            <person name="Axen S.D."/>
            <person name="Fewer D.P."/>
            <person name="Talla E."/>
            <person name="Calteau A."/>
            <person name="Cai F."/>
            <person name="Tandeau de Marsac N."/>
            <person name="Rippka R."/>
            <person name="Herdman M."/>
            <person name="Sivonen K."/>
            <person name="Coursin T."/>
            <person name="Laurent T."/>
            <person name="Goodwin L."/>
            <person name="Nolan M."/>
            <person name="Davenport K.W."/>
            <person name="Han C.S."/>
            <person name="Rubin E.M."/>
            <person name="Eisen J.A."/>
            <person name="Woyke T."/>
            <person name="Gugger M."/>
            <person name="Kerfeld C.A."/>
        </authorList>
    </citation>
    <scope>NUCLEOTIDE SEQUENCE [LARGE SCALE GENOMIC DNA]</scope>
    <source>
        <strain evidence="4">ATCC 27899 / PCC 7122</strain>
    </source>
</reference>
<dbReference type="InterPro" id="IPR027417">
    <property type="entry name" value="P-loop_NTPase"/>
</dbReference>
<evidence type="ECO:0000313" key="4">
    <source>
        <dbReference type="Proteomes" id="UP000010474"/>
    </source>
</evidence>
<dbReference type="PATRIC" id="fig|272123.3.peg.5562"/>